<proteinExistence type="predicted"/>
<dbReference type="PANTHER" id="PTHR37308:SF1">
    <property type="entry name" value="POLYPRENYL-PHOSPHATE TRANSPORTER"/>
    <property type="match status" value="1"/>
</dbReference>
<keyword evidence="1" id="KW-0472">Membrane</keyword>
<dbReference type="EMBL" id="ADMC01000025">
    <property type="protein sequence ID" value="EHP46377.1"/>
    <property type="molecule type" value="Genomic_DNA"/>
</dbReference>
<dbReference type="AlphaFoldDB" id="H1DJC2"/>
<dbReference type="Pfam" id="PF04018">
    <property type="entry name" value="VCA0040-like"/>
    <property type="match status" value="1"/>
</dbReference>
<feature type="transmembrane region" description="Helical" evidence="1">
    <location>
        <begin position="154"/>
        <end position="187"/>
    </location>
</feature>
<feature type="transmembrane region" description="Helical" evidence="1">
    <location>
        <begin position="124"/>
        <end position="142"/>
    </location>
</feature>
<organism evidence="2 3">
    <name type="scientific">Odoribacter laneus YIT 12061</name>
    <dbReference type="NCBI Taxonomy" id="742817"/>
    <lineage>
        <taxon>Bacteria</taxon>
        <taxon>Pseudomonadati</taxon>
        <taxon>Bacteroidota</taxon>
        <taxon>Bacteroidia</taxon>
        <taxon>Bacteroidales</taxon>
        <taxon>Odoribacteraceae</taxon>
        <taxon>Odoribacter</taxon>
    </lineage>
</organism>
<dbReference type="PANTHER" id="PTHR37308">
    <property type="entry name" value="INTEGRAL MEMBRANE PROTEIN"/>
    <property type="match status" value="1"/>
</dbReference>
<accession>H1DJC2</accession>
<dbReference type="STRING" id="742817.HMPREF9449_01994"/>
<keyword evidence="3" id="KW-1185">Reference proteome</keyword>
<sequence length="338" mass="36927">MKKNENYLLLILKGCAMGAADVVPGVSGGTIAFITGIYEKLINSIKSIDLEAIRLLFQLKTTSFWKKINGNFLLSVLCGIGISIFSLAKLMTYLLTHHPIETWSFFFGLIIASAFLVSKEIKKWDIFTIISLVAGICAAYTITVLTPASTPQSWWFILLSGAIAICAMILPGISGAFILVLLGKYYFIIGAVGRLDIGILAIFAVGALIGIISFSHLLSWLLKNYHNMTIALLTGFMVGSLNKVWPWKETIEFFRDSHGIQQALIEKNVSPATFGTLQTCNGNLFFSEKILSQNPCGPGEIISQGDPMLGPAIAFCVFGFLLIWGVEMLGKKMKAKHA</sequence>
<evidence type="ECO:0000313" key="3">
    <source>
        <dbReference type="Proteomes" id="UP000004892"/>
    </source>
</evidence>
<dbReference type="InterPro" id="IPR007163">
    <property type="entry name" value="VCA0040-like"/>
</dbReference>
<dbReference type="RefSeq" id="WP_009137141.1">
    <property type="nucleotide sequence ID" value="NZ_JH594596.1"/>
</dbReference>
<protein>
    <recommendedName>
        <fullName evidence="4">DUF368 domain-containing protein</fullName>
    </recommendedName>
</protein>
<dbReference type="GeneID" id="98069551"/>
<feature type="transmembrane region" description="Helical" evidence="1">
    <location>
        <begin position="100"/>
        <end position="117"/>
    </location>
</feature>
<feature type="transmembrane region" description="Helical" evidence="1">
    <location>
        <begin position="199"/>
        <end position="222"/>
    </location>
</feature>
<evidence type="ECO:0000313" key="2">
    <source>
        <dbReference type="EMBL" id="EHP46377.1"/>
    </source>
</evidence>
<evidence type="ECO:0008006" key="4">
    <source>
        <dbReference type="Google" id="ProtNLM"/>
    </source>
</evidence>
<comment type="caution">
    <text evidence="2">The sequence shown here is derived from an EMBL/GenBank/DDBJ whole genome shotgun (WGS) entry which is preliminary data.</text>
</comment>
<feature type="transmembrane region" description="Helical" evidence="1">
    <location>
        <begin position="72"/>
        <end position="94"/>
    </location>
</feature>
<dbReference type="HOGENOM" id="CLU_055621_0_0_10"/>
<dbReference type="Proteomes" id="UP000004892">
    <property type="component" value="Unassembled WGS sequence"/>
</dbReference>
<keyword evidence="1" id="KW-1133">Transmembrane helix</keyword>
<keyword evidence="1" id="KW-0812">Transmembrane</keyword>
<dbReference type="PATRIC" id="fig|742817.3.peg.2125"/>
<feature type="transmembrane region" description="Helical" evidence="1">
    <location>
        <begin position="308"/>
        <end position="326"/>
    </location>
</feature>
<name>H1DJC2_9BACT</name>
<reference evidence="2 3" key="1">
    <citation type="submission" date="2012-01" db="EMBL/GenBank/DDBJ databases">
        <title>The Genome Sequence of Odoribacter laneus YIT 12061.</title>
        <authorList>
            <consortium name="The Broad Institute Genome Sequencing Platform"/>
            <person name="Earl A."/>
            <person name="Ward D."/>
            <person name="Feldgarden M."/>
            <person name="Gevers D."/>
            <person name="Morotomi M."/>
            <person name="Young S.K."/>
            <person name="Zeng Q."/>
            <person name="Gargeya S."/>
            <person name="Fitzgerald M."/>
            <person name="Haas B."/>
            <person name="Abouelleil A."/>
            <person name="Alvarado L."/>
            <person name="Arachchi H.M."/>
            <person name="Berlin A."/>
            <person name="Chapman S.B."/>
            <person name="Gearin G."/>
            <person name="Goldberg J."/>
            <person name="Griggs A."/>
            <person name="Gujja S."/>
            <person name="Hansen M."/>
            <person name="Heiman D."/>
            <person name="Howarth C."/>
            <person name="Larimer J."/>
            <person name="Lui A."/>
            <person name="MacDonald P.J.P."/>
            <person name="McCowen C."/>
            <person name="Montmayeur A."/>
            <person name="Murphy C."/>
            <person name="Neiman D."/>
            <person name="Pearson M."/>
            <person name="Priest M."/>
            <person name="Roberts A."/>
            <person name="Saif S."/>
            <person name="Shea T."/>
            <person name="Sisk P."/>
            <person name="Stolte C."/>
            <person name="Sykes S."/>
            <person name="Wortman J."/>
            <person name="Nusbaum C."/>
            <person name="Birren B."/>
        </authorList>
    </citation>
    <scope>NUCLEOTIDE SEQUENCE [LARGE SCALE GENOMIC DNA]</scope>
    <source>
        <strain evidence="2 3">YIT 12061</strain>
    </source>
</reference>
<gene>
    <name evidence="2" type="ORF">HMPREF9449_01994</name>
</gene>
<evidence type="ECO:0000256" key="1">
    <source>
        <dbReference type="SAM" id="Phobius"/>
    </source>
</evidence>
<dbReference type="eggNOG" id="COG2035">
    <property type="taxonomic scope" value="Bacteria"/>
</dbReference>